<evidence type="ECO:0000256" key="1">
    <source>
        <dbReference type="SAM" id="MobiDB-lite"/>
    </source>
</evidence>
<dbReference type="KEGG" id="tng:GSTEN00035657G001"/>
<comment type="caution">
    <text evidence="2">The sequence shown here is derived from an EMBL/GenBank/DDBJ whole genome shotgun (WGS) entry which is preliminary data.</text>
</comment>
<proteinExistence type="predicted"/>
<organism evidence="2">
    <name type="scientific">Tetraodon nigroviridis</name>
    <name type="common">Spotted green pufferfish</name>
    <name type="synonym">Chelonodon nigroviridis</name>
    <dbReference type="NCBI Taxonomy" id="99883"/>
    <lineage>
        <taxon>Eukaryota</taxon>
        <taxon>Metazoa</taxon>
        <taxon>Chordata</taxon>
        <taxon>Craniata</taxon>
        <taxon>Vertebrata</taxon>
        <taxon>Euteleostomi</taxon>
        <taxon>Actinopterygii</taxon>
        <taxon>Neopterygii</taxon>
        <taxon>Teleostei</taxon>
        <taxon>Neoteleostei</taxon>
        <taxon>Acanthomorphata</taxon>
        <taxon>Eupercaria</taxon>
        <taxon>Tetraodontiformes</taxon>
        <taxon>Tetradontoidea</taxon>
        <taxon>Tetraodontidae</taxon>
        <taxon>Tetraodon</taxon>
    </lineage>
</organism>
<name>Q4RER0_TETNG</name>
<sequence>GMASQVQVFSPHTLQSSAFFSVKKMKVEQSCNWDMTGYGTHGRVYSHSSSKNLSATGGPLGINGSALPYEQALIFPASASHIVVASASSTSGAVGSLLGSGGGGSSSSSSGGRGGSGLGGVVGVHNLMRRSTVSLLDTYSDAGLNARARSLTTTAACRSSRSTDRP</sequence>
<dbReference type="AlphaFoldDB" id="Q4RER0"/>
<dbReference type="EMBL" id="CAAE01015122">
    <property type="protein sequence ID" value="CAG13122.1"/>
    <property type="molecule type" value="Genomic_DNA"/>
</dbReference>
<reference evidence="2" key="1">
    <citation type="journal article" date="2004" name="Nature">
        <title>Genome duplication in the teleost fish Tetraodon nigroviridis reveals the early vertebrate proto-karyotype.</title>
        <authorList>
            <person name="Jaillon O."/>
            <person name="Aury J.-M."/>
            <person name="Brunet F."/>
            <person name="Petit J.-L."/>
            <person name="Stange-Thomann N."/>
            <person name="Mauceli E."/>
            <person name="Bouneau L."/>
            <person name="Fischer C."/>
            <person name="Ozouf-Costaz C."/>
            <person name="Bernot A."/>
            <person name="Nicaud S."/>
            <person name="Jaffe D."/>
            <person name="Fisher S."/>
            <person name="Lutfalla G."/>
            <person name="Dossat C."/>
            <person name="Segurens B."/>
            <person name="Dasilva C."/>
            <person name="Salanoubat M."/>
            <person name="Levy M."/>
            <person name="Boudet N."/>
            <person name="Castellano S."/>
            <person name="Anthouard V."/>
            <person name="Jubin C."/>
            <person name="Castelli V."/>
            <person name="Katinka M."/>
            <person name="Vacherie B."/>
            <person name="Biemont C."/>
            <person name="Skalli Z."/>
            <person name="Cattolico L."/>
            <person name="Poulain J."/>
            <person name="De Berardinis V."/>
            <person name="Cruaud C."/>
            <person name="Duprat S."/>
            <person name="Brottier P."/>
            <person name="Coutanceau J.-P."/>
            <person name="Gouzy J."/>
            <person name="Parra G."/>
            <person name="Lardier G."/>
            <person name="Chapple C."/>
            <person name="McKernan K.J."/>
            <person name="McEwan P."/>
            <person name="Bosak S."/>
            <person name="Kellis M."/>
            <person name="Volff J.-N."/>
            <person name="Guigo R."/>
            <person name="Zody M.C."/>
            <person name="Mesirov J."/>
            <person name="Lindblad-Toh K."/>
            <person name="Birren B."/>
            <person name="Nusbaum C."/>
            <person name="Kahn D."/>
            <person name="Robinson-Rechavi M."/>
            <person name="Laudet V."/>
            <person name="Schachter V."/>
            <person name="Quetier F."/>
            <person name="Saurin W."/>
            <person name="Scarpelli C."/>
            <person name="Wincker P."/>
            <person name="Lander E.S."/>
            <person name="Weissenbach J."/>
            <person name="Roest Crollius H."/>
        </authorList>
    </citation>
    <scope>NUCLEOTIDE SEQUENCE [LARGE SCALE GENOMIC DNA]</scope>
</reference>
<protein>
    <submittedName>
        <fullName evidence="2">(spotted green pufferfish) hypothetical protein</fullName>
    </submittedName>
</protein>
<reference evidence="2" key="2">
    <citation type="submission" date="2004-02" db="EMBL/GenBank/DDBJ databases">
        <authorList>
            <consortium name="Genoscope"/>
            <consortium name="Whitehead Institute Centre for Genome Research"/>
        </authorList>
    </citation>
    <scope>NUCLEOTIDE SEQUENCE</scope>
</reference>
<feature type="compositionally biased region" description="Gly residues" evidence="1">
    <location>
        <begin position="98"/>
        <end position="116"/>
    </location>
</feature>
<accession>Q4RER0</accession>
<feature type="region of interest" description="Disordered" evidence="1">
    <location>
        <begin position="96"/>
        <end position="116"/>
    </location>
</feature>
<feature type="non-terminal residue" evidence="2">
    <location>
        <position position="1"/>
    </location>
</feature>
<gene>
    <name evidence="2" type="ORF">GSTENG00035657001</name>
</gene>
<evidence type="ECO:0000313" key="2">
    <source>
        <dbReference type="EMBL" id="CAG13122.1"/>
    </source>
</evidence>